<accession>A0AAV4QEU2</accession>
<name>A0AAV4QEU2_9ARAC</name>
<dbReference type="Gene3D" id="6.20.400.10">
    <property type="match status" value="1"/>
</dbReference>
<proteinExistence type="predicted"/>
<dbReference type="EMBL" id="BPLQ01004236">
    <property type="protein sequence ID" value="GIY06596.1"/>
    <property type="molecule type" value="Genomic_DNA"/>
</dbReference>
<protein>
    <submittedName>
        <fullName evidence="2">RWD domain-containing protein 1</fullName>
    </submittedName>
</protein>
<organism evidence="2 3">
    <name type="scientific">Caerostris darwini</name>
    <dbReference type="NCBI Taxonomy" id="1538125"/>
    <lineage>
        <taxon>Eukaryota</taxon>
        <taxon>Metazoa</taxon>
        <taxon>Ecdysozoa</taxon>
        <taxon>Arthropoda</taxon>
        <taxon>Chelicerata</taxon>
        <taxon>Arachnida</taxon>
        <taxon>Araneae</taxon>
        <taxon>Araneomorphae</taxon>
        <taxon>Entelegynae</taxon>
        <taxon>Araneoidea</taxon>
        <taxon>Araneidae</taxon>
        <taxon>Caerostris</taxon>
    </lineage>
</organism>
<gene>
    <name evidence="2" type="primary">RWDD1</name>
    <name evidence="2" type="ORF">CDAR_395081</name>
</gene>
<keyword evidence="3" id="KW-1185">Reference proteome</keyword>
<dbReference type="AlphaFoldDB" id="A0AAV4QEU2"/>
<dbReference type="Proteomes" id="UP001054837">
    <property type="component" value="Unassembled WGS sequence"/>
</dbReference>
<dbReference type="SMART" id="SM00591">
    <property type="entry name" value="RWD"/>
    <property type="match status" value="1"/>
</dbReference>
<dbReference type="Pfam" id="PF05773">
    <property type="entry name" value="RWD"/>
    <property type="match status" value="1"/>
</dbReference>
<evidence type="ECO:0000313" key="3">
    <source>
        <dbReference type="Proteomes" id="UP001054837"/>
    </source>
</evidence>
<dbReference type="InterPro" id="IPR016135">
    <property type="entry name" value="UBQ-conjugating_enzyme/RWD"/>
</dbReference>
<feature type="domain" description="RWD" evidence="1">
    <location>
        <begin position="10"/>
        <end position="117"/>
    </location>
</feature>
<evidence type="ECO:0000313" key="2">
    <source>
        <dbReference type="EMBL" id="GIY06596.1"/>
    </source>
</evidence>
<dbReference type="PANTHER" id="PTHR12292">
    <property type="entry name" value="RWD DOMAIN-CONTAINING PROTEIN"/>
    <property type="match status" value="1"/>
</dbReference>
<sequence>MTDYKEEQRNEIEALESIYSNELKIVSDDPEYSFTVDIKTESLKHDPDDYMAVSLKFTYVPTYPDEAPIMEIAESENLSDQDMEELVEFLQSKTEENLGMVMVYTLVSEASEWLNKKLVTSSSEKKEAEERRIREAEEEERNRFDGVRVTVESFMSWKAKFDQEVAELKKLQAKDEVVSKKLTGRELFEKDRSLVDSDLQFLQDEGEVKVDESLFQELDDLELEEEDEEDIPS</sequence>
<dbReference type="CDD" id="cd23816">
    <property type="entry name" value="RWD_RWDD1"/>
    <property type="match status" value="1"/>
</dbReference>
<dbReference type="SUPFAM" id="SSF54495">
    <property type="entry name" value="UBC-like"/>
    <property type="match status" value="1"/>
</dbReference>
<dbReference type="InterPro" id="IPR032378">
    <property type="entry name" value="ZC3H15/TMA46_C"/>
</dbReference>
<comment type="caution">
    <text evidence="2">The sequence shown here is derived from an EMBL/GenBank/DDBJ whole genome shotgun (WGS) entry which is preliminary data.</text>
</comment>
<dbReference type="Pfam" id="PF16543">
    <property type="entry name" value="DFRP_C"/>
    <property type="match status" value="1"/>
</dbReference>
<evidence type="ECO:0000259" key="1">
    <source>
        <dbReference type="PROSITE" id="PS50908"/>
    </source>
</evidence>
<dbReference type="PROSITE" id="PS50908">
    <property type="entry name" value="RWD"/>
    <property type="match status" value="1"/>
</dbReference>
<dbReference type="Gene3D" id="3.10.110.10">
    <property type="entry name" value="Ubiquitin Conjugating Enzyme"/>
    <property type="match status" value="1"/>
</dbReference>
<dbReference type="FunFam" id="3.10.110.10:FF:000075">
    <property type="entry name" value="RWD domain-containing protein (Gir2)"/>
    <property type="match status" value="1"/>
</dbReference>
<dbReference type="InterPro" id="IPR040213">
    <property type="entry name" value="GIR2-like"/>
</dbReference>
<dbReference type="InterPro" id="IPR006575">
    <property type="entry name" value="RWD_dom"/>
</dbReference>
<reference evidence="2 3" key="1">
    <citation type="submission" date="2021-06" db="EMBL/GenBank/DDBJ databases">
        <title>Caerostris darwini draft genome.</title>
        <authorList>
            <person name="Kono N."/>
            <person name="Arakawa K."/>
        </authorList>
    </citation>
    <scope>NUCLEOTIDE SEQUENCE [LARGE SCALE GENOMIC DNA]</scope>
</reference>